<dbReference type="SMART" id="SM00895">
    <property type="entry name" value="FCD"/>
    <property type="match status" value="1"/>
</dbReference>
<keyword evidence="3" id="KW-0804">Transcription</keyword>
<evidence type="ECO:0000256" key="2">
    <source>
        <dbReference type="ARBA" id="ARBA00023125"/>
    </source>
</evidence>
<dbReference type="PANTHER" id="PTHR43537">
    <property type="entry name" value="TRANSCRIPTIONAL REGULATOR, GNTR FAMILY"/>
    <property type="match status" value="1"/>
</dbReference>
<dbReference type="SUPFAM" id="SSF46785">
    <property type="entry name" value="Winged helix' DNA-binding domain"/>
    <property type="match status" value="1"/>
</dbReference>
<dbReference type="InterPro" id="IPR011711">
    <property type="entry name" value="GntR_C"/>
</dbReference>
<dbReference type="Proteomes" id="UP000477083">
    <property type="component" value="Unassembled WGS sequence"/>
</dbReference>
<dbReference type="InterPro" id="IPR000524">
    <property type="entry name" value="Tscrpt_reg_HTH_GntR"/>
</dbReference>
<feature type="domain" description="HTH gntR-type" evidence="4">
    <location>
        <begin position="8"/>
        <end position="75"/>
    </location>
</feature>
<dbReference type="InterPro" id="IPR036390">
    <property type="entry name" value="WH_DNA-bd_sf"/>
</dbReference>
<gene>
    <name evidence="5" type="ORF">GS660_00600</name>
</gene>
<keyword evidence="2" id="KW-0238">DNA-binding</keyword>
<sequence>MRQKLERKSLQDDATDWLRRAIILGEFAPGSVLTETALSEAIGVGRGTVRAALFMAEGEELVMRTPYSSWRVAPLDAQSIWEIYTLRAAFEGLAARILADRRESCGTHLVDAAFDALRRADGDDTDARVAADLGFHASFVNQTGHGHLIRRHRSLAGKVEWLYRWSERHWPRRSPLVAEHEDLYRALTTAGPDAAERAVRAHIDHSIRLDIAGTEELAQRQALRLRPA</sequence>
<dbReference type="InterPro" id="IPR008920">
    <property type="entry name" value="TF_FadR/GntR_C"/>
</dbReference>
<dbReference type="InterPro" id="IPR036388">
    <property type="entry name" value="WH-like_DNA-bd_sf"/>
</dbReference>
<dbReference type="EMBL" id="WWNR01000001">
    <property type="protein sequence ID" value="MZQ87590.1"/>
    <property type="molecule type" value="Genomic_DNA"/>
</dbReference>
<dbReference type="SMART" id="SM00345">
    <property type="entry name" value="HTH_GNTR"/>
    <property type="match status" value="1"/>
</dbReference>
<evidence type="ECO:0000313" key="5">
    <source>
        <dbReference type="EMBL" id="MZQ87590.1"/>
    </source>
</evidence>
<evidence type="ECO:0000256" key="1">
    <source>
        <dbReference type="ARBA" id="ARBA00023015"/>
    </source>
</evidence>
<dbReference type="Gene3D" id="1.20.120.530">
    <property type="entry name" value="GntR ligand-binding domain-like"/>
    <property type="match status" value="1"/>
</dbReference>
<comment type="caution">
    <text evidence="5">The sequence shown here is derived from an EMBL/GenBank/DDBJ whole genome shotgun (WGS) entry which is preliminary data.</text>
</comment>
<dbReference type="OrthoDB" id="9806293at2"/>
<dbReference type="Pfam" id="PF07729">
    <property type="entry name" value="FCD"/>
    <property type="match status" value="1"/>
</dbReference>
<dbReference type="Gene3D" id="1.10.10.10">
    <property type="entry name" value="Winged helix-like DNA-binding domain superfamily/Winged helix DNA-binding domain"/>
    <property type="match status" value="1"/>
</dbReference>
<dbReference type="PROSITE" id="PS50949">
    <property type="entry name" value="HTH_GNTR"/>
    <property type="match status" value="1"/>
</dbReference>
<dbReference type="GO" id="GO:0003700">
    <property type="term" value="F:DNA-binding transcription factor activity"/>
    <property type="evidence" value="ECO:0007669"/>
    <property type="project" value="InterPro"/>
</dbReference>
<accession>A0A6L8VEC6</accession>
<dbReference type="GO" id="GO:0003677">
    <property type="term" value="F:DNA binding"/>
    <property type="evidence" value="ECO:0007669"/>
    <property type="project" value="UniProtKB-KW"/>
</dbReference>
<dbReference type="AlphaFoldDB" id="A0A6L8VEC6"/>
<keyword evidence="6" id="KW-1185">Reference proteome</keyword>
<reference evidence="5 6" key="1">
    <citation type="submission" date="2020-01" db="EMBL/GenBank/DDBJ databases">
        <title>Frigidibacter albus SP32T (=CGMCC 1.13995T).</title>
        <authorList>
            <person name="Liao X."/>
        </authorList>
    </citation>
    <scope>NUCLEOTIDE SEQUENCE [LARGE SCALE GENOMIC DNA]</scope>
    <source>
        <strain evidence="5 6">SP32</strain>
    </source>
</reference>
<evidence type="ECO:0000259" key="4">
    <source>
        <dbReference type="PROSITE" id="PS50949"/>
    </source>
</evidence>
<dbReference type="RefSeq" id="WP_161342350.1">
    <property type="nucleotide sequence ID" value="NZ_BMGW01000001.1"/>
</dbReference>
<name>A0A6L8VEC6_9RHOB</name>
<dbReference type="SUPFAM" id="SSF48008">
    <property type="entry name" value="GntR ligand-binding domain-like"/>
    <property type="match status" value="1"/>
</dbReference>
<protein>
    <submittedName>
        <fullName evidence="5">FCD domain-containing protein</fullName>
    </submittedName>
</protein>
<dbReference type="PANTHER" id="PTHR43537:SF24">
    <property type="entry name" value="GLUCONATE OPERON TRANSCRIPTIONAL REPRESSOR"/>
    <property type="match status" value="1"/>
</dbReference>
<evidence type="ECO:0000313" key="6">
    <source>
        <dbReference type="Proteomes" id="UP000477083"/>
    </source>
</evidence>
<organism evidence="5 6">
    <name type="scientific">Frigidibacter albus</name>
    <dbReference type="NCBI Taxonomy" id="1465486"/>
    <lineage>
        <taxon>Bacteria</taxon>
        <taxon>Pseudomonadati</taxon>
        <taxon>Pseudomonadota</taxon>
        <taxon>Alphaproteobacteria</taxon>
        <taxon>Rhodobacterales</taxon>
        <taxon>Paracoccaceae</taxon>
        <taxon>Frigidibacter</taxon>
    </lineage>
</organism>
<evidence type="ECO:0000256" key="3">
    <source>
        <dbReference type="ARBA" id="ARBA00023163"/>
    </source>
</evidence>
<dbReference type="Pfam" id="PF00392">
    <property type="entry name" value="GntR"/>
    <property type="match status" value="1"/>
</dbReference>
<keyword evidence="1" id="KW-0805">Transcription regulation</keyword>
<proteinExistence type="predicted"/>